<dbReference type="AlphaFoldDB" id="A0AAD7H8G8"/>
<proteinExistence type="predicted"/>
<evidence type="ECO:0000313" key="2">
    <source>
        <dbReference type="Proteomes" id="UP001215598"/>
    </source>
</evidence>
<dbReference type="EMBL" id="JARKIB010000315">
    <property type="protein sequence ID" value="KAJ7715039.1"/>
    <property type="molecule type" value="Genomic_DNA"/>
</dbReference>
<evidence type="ECO:0000313" key="1">
    <source>
        <dbReference type="EMBL" id="KAJ7715039.1"/>
    </source>
</evidence>
<sequence length="207" mass="22905">MPVSVTRRYAFAVAFSGICITMKISSLRACIGFKWHNDKVNAPARARTRTVCCIIKNLNLRKETVPTSSATIMTSVKCKALANSTSAVADGKMTFDYTPEYRQLKKSLECAMHRGCLCFVSNVDGHHIEVDREHASLWAKDIHGNTSYSQPPGNIMFQDYFLLAPKHCNARTGDQTDSSTNLCAPTIYVTVSSLHGLRPLSLYFGTC</sequence>
<accession>A0AAD7H8G8</accession>
<reference evidence="1" key="1">
    <citation type="submission" date="2023-03" db="EMBL/GenBank/DDBJ databases">
        <title>Massive genome expansion in bonnet fungi (Mycena s.s.) driven by repeated elements and novel gene families across ecological guilds.</title>
        <authorList>
            <consortium name="Lawrence Berkeley National Laboratory"/>
            <person name="Harder C.B."/>
            <person name="Miyauchi S."/>
            <person name="Viragh M."/>
            <person name="Kuo A."/>
            <person name="Thoen E."/>
            <person name="Andreopoulos B."/>
            <person name="Lu D."/>
            <person name="Skrede I."/>
            <person name="Drula E."/>
            <person name="Henrissat B."/>
            <person name="Morin E."/>
            <person name="Kohler A."/>
            <person name="Barry K."/>
            <person name="LaButti K."/>
            <person name="Morin E."/>
            <person name="Salamov A."/>
            <person name="Lipzen A."/>
            <person name="Mereny Z."/>
            <person name="Hegedus B."/>
            <person name="Baldrian P."/>
            <person name="Stursova M."/>
            <person name="Weitz H."/>
            <person name="Taylor A."/>
            <person name="Grigoriev I.V."/>
            <person name="Nagy L.G."/>
            <person name="Martin F."/>
            <person name="Kauserud H."/>
        </authorList>
    </citation>
    <scope>NUCLEOTIDE SEQUENCE</scope>
    <source>
        <strain evidence="1">CBHHK182m</strain>
    </source>
</reference>
<protein>
    <submittedName>
        <fullName evidence="1">Uncharacterized protein</fullName>
    </submittedName>
</protein>
<keyword evidence="2" id="KW-1185">Reference proteome</keyword>
<comment type="caution">
    <text evidence="1">The sequence shown here is derived from an EMBL/GenBank/DDBJ whole genome shotgun (WGS) entry which is preliminary data.</text>
</comment>
<dbReference type="Proteomes" id="UP001215598">
    <property type="component" value="Unassembled WGS sequence"/>
</dbReference>
<organism evidence="1 2">
    <name type="scientific">Mycena metata</name>
    <dbReference type="NCBI Taxonomy" id="1033252"/>
    <lineage>
        <taxon>Eukaryota</taxon>
        <taxon>Fungi</taxon>
        <taxon>Dikarya</taxon>
        <taxon>Basidiomycota</taxon>
        <taxon>Agaricomycotina</taxon>
        <taxon>Agaricomycetes</taxon>
        <taxon>Agaricomycetidae</taxon>
        <taxon>Agaricales</taxon>
        <taxon>Marasmiineae</taxon>
        <taxon>Mycenaceae</taxon>
        <taxon>Mycena</taxon>
    </lineage>
</organism>
<name>A0AAD7H8G8_9AGAR</name>
<gene>
    <name evidence="1" type="ORF">B0H16DRAFT_1742255</name>
</gene>